<dbReference type="STRING" id="243090.RB12562"/>
<dbReference type="EC" id="1.1.99.8" evidence="3"/>
<evidence type="ECO:0000313" key="4">
    <source>
        <dbReference type="Proteomes" id="UP000001025"/>
    </source>
</evidence>
<dbReference type="Gene3D" id="2.40.128.630">
    <property type="match status" value="1"/>
</dbReference>
<dbReference type="InterPro" id="IPR018391">
    <property type="entry name" value="PQQ_b-propeller_rpt"/>
</dbReference>
<dbReference type="InParanoid" id="Q7UIF7"/>
<reference evidence="3 4" key="1">
    <citation type="journal article" date="2003" name="Proc. Natl. Acad. Sci. U.S.A.">
        <title>Complete genome sequence of the marine planctomycete Pirellula sp. strain 1.</title>
        <authorList>
            <person name="Gloeckner F.O."/>
            <person name="Kube M."/>
            <person name="Bauer M."/>
            <person name="Teeling H."/>
            <person name="Lombardot T."/>
            <person name="Ludwig W."/>
            <person name="Gade D."/>
            <person name="Beck A."/>
            <person name="Borzym K."/>
            <person name="Heitmann K."/>
            <person name="Rabus R."/>
            <person name="Schlesner H."/>
            <person name="Amann R."/>
            <person name="Reinhardt R."/>
        </authorList>
    </citation>
    <scope>NUCLEOTIDE SEQUENCE [LARGE SCALE GENOMIC DNA]</scope>
    <source>
        <strain evidence="4">DSM 10527 / NCIMB 13988 / SH1</strain>
    </source>
</reference>
<dbReference type="Proteomes" id="UP000001025">
    <property type="component" value="Chromosome"/>
</dbReference>
<gene>
    <name evidence="3" type="primary">adh</name>
    <name evidence="3" type="ordered locus">RB12562</name>
</gene>
<dbReference type="KEGG" id="rba:RB12562"/>
<dbReference type="InterPro" id="IPR015943">
    <property type="entry name" value="WD40/YVTN_repeat-like_dom_sf"/>
</dbReference>
<evidence type="ECO:0000259" key="2">
    <source>
        <dbReference type="Pfam" id="PF13360"/>
    </source>
</evidence>
<dbReference type="AlphaFoldDB" id="Q7UIF7"/>
<dbReference type="HOGENOM" id="CLU_027480_2_2_0"/>
<dbReference type="PROSITE" id="PS51257">
    <property type="entry name" value="PROKAR_LIPOPROTEIN"/>
    <property type="match status" value="1"/>
</dbReference>
<sequence length="420" mass="44612">MFWPRSNMRSLMHPSIHVLIVMLIGCCSAQADWPQFLGEDRNGTSQETGLLDAFPAGGPEVVWRVPGGVGMSAVTIADGLAITTLNDSGKQWLVAFDAKTGERAWQTGLAAEYKNGQGDGPRATAAVSGGVVYAFTGDGVLCAVDQKTGELVWRTDAVQLCRASESEYGMSSSPLVVGQSVIVHVGGSGTSVAAFGTSNGQLQWSAGSGPAGYSSPTLMTVAGKQQIVSMTGDKVLGIDPNDGAVLWTYDFPTPYACNTANPVSVDGDVFISAGENHGCVFIDVEQNGGKFEAKEHWASVNSKSVMRNEWQTSVLIDGYLYGFDNVGAAGPTTHLTCIDAETGETVWRKTRFGKGNLVYADGKLWITTMDGELVLVKVTPDGYQELGRAKLFGRTRQSLSIAGGLGYIRDNQEVVCIKLR</sequence>
<feature type="chain" id="PRO_5004294124" evidence="1">
    <location>
        <begin position="32"/>
        <end position="420"/>
    </location>
</feature>
<accession>Q7UIF7</accession>
<dbReference type="EMBL" id="BX294155">
    <property type="protein sequence ID" value="CAD77657.1"/>
    <property type="molecule type" value="Genomic_DNA"/>
</dbReference>
<dbReference type="SMART" id="SM00564">
    <property type="entry name" value="PQQ"/>
    <property type="match status" value="5"/>
</dbReference>
<feature type="domain" description="Pyrrolo-quinoline quinone repeat" evidence="2">
    <location>
        <begin position="90"/>
        <end position="347"/>
    </location>
</feature>
<dbReference type="SUPFAM" id="SSF50998">
    <property type="entry name" value="Quinoprotein alcohol dehydrogenase-like"/>
    <property type="match status" value="1"/>
</dbReference>
<dbReference type="InterPro" id="IPR002372">
    <property type="entry name" value="PQQ_rpt_dom"/>
</dbReference>
<proteinExistence type="predicted"/>
<dbReference type="InterPro" id="IPR011047">
    <property type="entry name" value="Quinoprotein_ADH-like_sf"/>
</dbReference>
<organism evidence="3 4">
    <name type="scientific">Rhodopirellula baltica (strain DSM 10527 / NCIMB 13988 / SH1)</name>
    <dbReference type="NCBI Taxonomy" id="243090"/>
    <lineage>
        <taxon>Bacteria</taxon>
        <taxon>Pseudomonadati</taxon>
        <taxon>Planctomycetota</taxon>
        <taxon>Planctomycetia</taxon>
        <taxon>Pirellulales</taxon>
        <taxon>Pirellulaceae</taxon>
        <taxon>Rhodopirellula</taxon>
    </lineage>
</organism>
<evidence type="ECO:0000256" key="1">
    <source>
        <dbReference type="SAM" id="SignalP"/>
    </source>
</evidence>
<dbReference type="OrthoDB" id="242013at2"/>
<feature type="signal peptide" evidence="1">
    <location>
        <begin position="1"/>
        <end position="31"/>
    </location>
</feature>
<dbReference type="Gene3D" id="2.130.10.10">
    <property type="entry name" value="YVTN repeat-like/Quinoprotein amine dehydrogenase"/>
    <property type="match status" value="1"/>
</dbReference>
<evidence type="ECO:0000313" key="3">
    <source>
        <dbReference type="EMBL" id="CAD77657.1"/>
    </source>
</evidence>
<dbReference type="EnsemblBacteria" id="CAD77657">
    <property type="protein sequence ID" value="CAD77657"/>
    <property type="gene ID" value="RB12562"/>
</dbReference>
<dbReference type="PANTHER" id="PTHR34512">
    <property type="entry name" value="CELL SURFACE PROTEIN"/>
    <property type="match status" value="1"/>
</dbReference>
<keyword evidence="4" id="KW-1185">Reference proteome</keyword>
<dbReference type="eggNOG" id="COG1520">
    <property type="taxonomic scope" value="Bacteria"/>
</dbReference>
<dbReference type="PATRIC" id="fig|243090.15.peg.6088"/>
<name>Q7UIF7_RHOBA</name>
<dbReference type="Pfam" id="PF13360">
    <property type="entry name" value="PQQ_2"/>
    <property type="match status" value="1"/>
</dbReference>
<dbReference type="PANTHER" id="PTHR34512:SF30">
    <property type="entry name" value="OUTER MEMBRANE PROTEIN ASSEMBLY FACTOR BAMB"/>
    <property type="match status" value="1"/>
</dbReference>
<keyword evidence="3" id="KW-0560">Oxidoreductase</keyword>
<dbReference type="GO" id="GO:0016491">
    <property type="term" value="F:oxidoreductase activity"/>
    <property type="evidence" value="ECO:0007669"/>
    <property type="project" value="UniProtKB-KW"/>
</dbReference>
<keyword evidence="1" id="KW-0732">Signal</keyword>
<protein>
    <submittedName>
        <fullName evidence="3">Probable alcohol dehydrogenase [acceptor]</fullName>
        <ecNumber evidence="3">1.1.99.8</ecNumber>
    </submittedName>
</protein>